<evidence type="ECO:0000313" key="4">
    <source>
        <dbReference type="EMBL" id="KAJ1152248.1"/>
    </source>
</evidence>
<feature type="zinc finger region" description="C3H1-type" evidence="1">
    <location>
        <begin position="218"/>
        <end position="246"/>
    </location>
</feature>
<dbReference type="PANTHER" id="PTHR35558">
    <property type="entry name" value="SGNH_HYDRO DOMAIN-CONTAINING PROTEIN"/>
    <property type="match status" value="1"/>
</dbReference>
<dbReference type="PROSITE" id="PS50103">
    <property type="entry name" value="ZF_C3H1"/>
    <property type="match status" value="1"/>
</dbReference>
<evidence type="ECO:0000256" key="1">
    <source>
        <dbReference type="PROSITE-ProRule" id="PRU00723"/>
    </source>
</evidence>
<proteinExistence type="predicted"/>
<protein>
    <recommendedName>
        <fullName evidence="3">C3H1-type domain-containing protein</fullName>
    </recommendedName>
</protein>
<dbReference type="GO" id="GO:0008270">
    <property type="term" value="F:zinc ion binding"/>
    <property type="evidence" value="ECO:0007669"/>
    <property type="project" value="UniProtKB-KW"/>
</dbReference>
<accession>A0AAV7RML9</accession>
<keyword evidence="1" id="KW-0862">Zinc</keyword>
<keyword evidence="1" id="KW-0863">Zinc-finger</keyword>
<dbReference type="PANTHER" id="PTHR35558:SF1">
    <property type="entry name" value="ENDONUCLEASE_EXONUCLEASE_PHOSPHATASE DOMAIN-CONTAINING PROTEIN"/>
    <property type="match status" value="1"/>
</dbReference>
<dbReference type="EMBL" id="JANPWB010000009">
    <property type="protein sequence ID" value="KAJ1152248.1"/>
    <property type="molecule type" value="Genomic_DNA"/>
</dbReference>
<evidence type="ECO:0000313" key="5">
    <source>
        <dbReference type="Proteomes" id="UP001066276"/>
    </source>
</evidence>
<sequence length="271" mass="29782">MTKPVTSASGASATQTVNPPAVVTSTATTSVARGRASAGTGHPSPLTGLGDICSEHEQLGLHVPVEVREKIWKGAYIDIFDLLVDKAENEEVRRCKECAHSRECGHGPQRRRVEESLSNWVRAFSIYQAILAERFSGLTAQLACYQNWIVGAHDEYGGTAWKEYDNEFRRIKAYKPSLAWDQIHIITWLHYTNCTQGPGQQPFHGPAGMGSGASGGTGAKKGACWDFNRRTCSRSPGTCRFKHCCSFCGQASHPEFKCFKKSRDKGAKKQD</sequence>
<organism evidence="4 5">
    <name type="scientific">Pleurodeles waltl</name>
    <name type="common">Iberian ribbed newt</name>
    <dbReference type="NCBI Taxonomy" id="8319"/>
    <lineage>
        <taxon>Eukaryota</taxon>
        <taxon>Metazoa</taxon>
        <taxon>Chordata</taxon>
        <taxon>Craniata</taxon>
        <taxon>Vertebrata</taxon>
        <taxon>Euteleostomi</taxon>
        <taxon>Amphibia</taxon>
        <taxon>Batrachia</taxon>
        <taxon>Caudata</taxon>
        <taxon>Salamandroidea</taxon>
        <taxon>Salamandridae</taxon>
        <taxon>Pleurodelinae</taxon>
        <taxon>Pleurodeles</taxon>
    </lineage>
</organism>
<reference evidence="4" key="1">
    <citation type="journal article" date="2022" name="bioRxiv">
        <title>Sequencing and chromosome-scale assembly of the giantPleurodeles waltlgenome.</title>
        <authorList>
            <person name="Brown T."/>
            <person name="Elewa A."/>
            <person name="Iarovenko S."/>
            <person name="Subramanian E."/>
            <person name="Araus A.J."/>
            <person name="Petzold A."/>
            <person name="Susuki M."/>
            <person name="Suzuki K.-i.T."/>
            <person name="Hayashi T."/>
            <person name="Toyoda A."/>
            <person name="Oliveira C."/>
            <person name="Osipova E."/>
            <person name="Leigh N.D."/>
            <person name="Simon A."/>
            <person name="Yun M.H."/>
        </authorList>
    </citation>
    <scope>NUCLEOTIDE SEQUENCE</scope>
    <source>
        <strain evidence="4">20211129_DDA</strain>
        <tissue evidence="4">Liver</tissue>
    </source>
</reference>
<keyword evidence="5" id="KW-1185">Reference proteome</keyword>
<dbReference type="Proteomes" id="UP001066276">
    <property type="component" value="Chromosome 5"/>
</dbReference>
<feature type="domain" description="C3H1-type" evidence="3">
    <location>
        <begin position="218"/>
        <end position="246"/>
    </location>
</feature>
<feature type="compositionally biased region" description="Polar residues" evidence="2">
    <location>
        <begin position="1"/>
        <end position="18"/>
    </location>
</feature>
<dbReference type="InterPro" id="IPR000571">
    <property type="entry name" value="Znf_CCCH"/>
</dbReference>
<evidence type="ECO:0000259" key="3">
    <source>
        <dbReference type="PROSITE" id="PS50103"/>
    </source>
</evidence>
<comment type="caution">
    <text evidence="4">The sequence shown here is derived from an EMBL/GenBank/DDBJ whole genome shotgun (WGS) entry which is preliminary data.</text>
</comment>
<feature type="compositionally biased region" description="Low complexity" evidence="2">
    <location>
        <begin position="21"/>
        <end position="38"/>
    </location>
</feature>
<gene>
    <name evidence="4" type="ORF">NDU88_005024</name>
</gene>
<dbReference type="AlphaFoldDB" id="A0AAV7RML9"/>
<keyword evidence="1" id="KW-0479">Metal-binding</keyword>
<name>A0AAV7RML9_PLEWA</name>
<feature type="region of interest" description="Disordered" evidence="2">
    <location>
        <begin position="1"/>
        <end position="49"/>
    </location>
</feature>
<evidence type="ECO:0000256" key="2">
    <source>
        <dbReference type="SAM" id="MobiDB-lite"/>
    </source>
</evidence>